<reference evidence="2" key="1">
    <citation type="journal article" date="2019" name="Int. J. Syst. Evol. Microbiol.">
        <title>The Global Catalogue of Microorganisms (GCM) 10K type strain sequencing project: providing services to taxonomists for standard genome sequencing and annotation.</title>
        <authorList>
            <consortium name="The Broad Institute Genomics Platform"/>
            <consortium name="The Broad Institute Genome Sequencing Center for Infectious Disease"/>
            <person name="Wu L."/>
            <person name="Ma J."/>
        </authorList>
    </citation>
    <scope>NUCLEOTIDE SEQUENCE [LARGE SCALE GENOMIC DNA]</scope>
    <source>
        <strain evidence="2">CCUG 30340</strain>
    </source>
</reference>
<sequence>MFCDNIGTEQSAVKLALGHEDQSFNPSHPWAQPSALALNFVYSGGNFVINPTLQASTLVCHSLSKDGEVSAGLTDGIFDYGYDSKTETNYNHLVNWIPTNGFDWNAPDWTEVPVDACSWTAYEQAKAPEDVGCAALLGVRPGPKRAPTMWTATNGITFTYVFRVDTRFGAPLAGDEAVLELPSLSSVDELEGSAARMQVRVRDAYDSTFLSDAGGTYCSFTELPATLDSNVCSTAGVSAAPLPNGFLDVSFAVGQQLPDQIAQSFYVAVNRHVVGAHANVVTPTVAATIFVDPAVTPEGADKFSGDDVVFGFMPTSNGFPWMSGQ</sequence>
<organism evidence="1 2">
    <name type="scientific">Dokdonella ginsengisoli</name>
    <dbReference type="NCBI Taxonomy" id="363846"/>
    <lineage>
        <taxon>Bacteria</taxon>
        <taxon>Pseudomonadati</taxon>
        <taxon>Pseudomonadota</taxon>
        <taxon>Gammaproteobacteria</taxon>
        <taxon>Lysobacterales</taxon>
        <taxon>Rhodanobacteraceae</taxon>
        <taxon>Dokdonella</taxon>
    </lineage>
</organism>
<evidence type="ECO:0000313" key="2">
    <source>
        <dbReference type="Proteomes" id="UP001595886"/>
    </source>
</evidence>
<evidence type="ECO:0000313" key="1">
    <source>
        <dbReference type="EMBL" id="MFC4821989.1"/>
    </source>
</evidence>
<accession>A0ABV9R2H1</accession>
<dbReference type="RefSeq" id="WP_380022272.1">
    <property type="nucleotide sequence ID" value="NZ_JBHSHD010000013.1"/>
</dbReference>
<proteinExistence type="predicted"/>
<dbReference type="Proteomes" id="UP001595886">
    <property type="component" value="Unassembled WGS sequence"/>
</dbReference>
<name>A0ABV9R2H1_9GAMM</name>
<keyword evidence="2" id="KW-1185">Reference proteome</keyword>
<gene>
    <name evidence="1" type="ORF">ACFO6Q_16820</name>
</gene>
<comment type="caution">
    <text evidence="1">The sequence shown here is derived from an EMBL/GenBank/DDBJ whole genome shotgun (WGS) entry which is preliminary data.</text>
</comment>
<protein>
    <submittedName>
        <fullName evidence="1">Uncharacterized protein</fullName>
    </submittedName>
</protein>
<dbReference type="EMBL" id="JBHSHD010000013">
    <property type="protein sequence ID" value="MFC4821989.1"/>
    <property type="molecule type" value="Genomic_DNA"/>
</dbReference>